<organism evidence="8 9">
    <name type="scientific">Pantoea ananatis (strain AJ13355)</name>
    <dbReference type="NCBI Taxonomy" id="932677"/>
    <lineage>
        <taxon>Bacteria</taxon>
        <taxon>Pseudomonadati</taxon>
        <taxon>Pseudomonadota</taxon>
        <taxon>Gammaproteobacteria</taxon>
        <taxon>Enterobacterales</taxon>
        <taxon>Erwiniaceae</taxon>
        <taxon>Pantoea</taxon>
    </lineage>
</organism>
<keyword evidence="3 6" id="KW-0812">Transmembrane</keyword>
<evidence type="ECO:0000256" key="1">
    <source>
        <dbReference type="ARBA" id="ARBA00004141"/>
    </source>
</evidence>
<dbReference type="OrthoDB" id="9773957at2"/>
<evidence type="ECO:0000256" key="3">
    <source>
        <dbReference type="ARBA" id="ARBA00022692"/>
    </source>
</evidence>
<evidence type="ECO:0000256" key="2">
    <source>
        <dbReference type="ARBA" id="ARBA00022448"/>
    </source>
</evidence>
<dbReference type="PATRIC" id="fig|932677.3.peg.2581"/>
<feature type="transmembrane region" description="Helical" evidence="6">
    <location>
        <begin position="150"/>
        <end position="172"/>
    </location>
</feature>
<feature type="transmembrane region" description="Helical" evidence="6">
    <location>
        <begin position="60"/>
        <end position="80"/>
    </location>
</feature>
<dbReference type="InterPro" id="IPR036259">
    <property type="entry name" value="MFS_trans_sf"/>
</dbReference>
<evidence type="ECO:0000259" key="7">
    <source>
        <dbReference type="PROSITE" id="PS50850"/>
    </source>
</evidence>
<dbReference type="GO" id="GO:0016020">
    <property type="term" value="C:membrane"/>
    <property type="evidence" value="ECO:0007669"/>
    <property type="project" value="UniProtKB-SubCell"/>
</dbReference>
<dbReference type="GO" id="GO:0022857">
    <property type="term" value="F:transmembrane transporter activity"/>
    <property type="evidence" value="ECO:0007669"/>
    <property type="project" value="InterPro"/>
</dbReference>
<dbReference type="Gene3D" id="1.20.1250.20">
    <property type="entry name" value="MFS general substrate transporter like domains"/>
    <property type="match status" value="2"/>
</dbReference>
<dbReference type="HOGENOM" id="CLU_001265_0_0_6"/>
<feature type="transmembrane region" description="Helical" evidence="6">
    <location>
        <begin position="26"/>
        <end position="48"/>
    </location>
</feature>
<feature type="transmembrane region" description="Helical" evidence="6">
    <location>
        <begin position="405"/>
        <end position="426"/>
    </location>
</feature>
<evidence type="ECO:0000313" key="9">
    <source>
        <dbReference type="Proteomes" id="UP000006690"/>
    </source>
</evidence>
<dbReference type="InterPro" id="IPR020846">
    <property type="entry name" value="MFS_dom"/>
</dbReference>
<feature type="transmembrane region" description="Helical" evidence="6">
    <location>
        <begin position="184"/>
        <end position="206"/>
    </location>
</feature>
<protein>
    <submittedName>
        <fullName evidence="8">Tartrate transporter TtuB</fullName>
    </submittedName>
</protein>
<dbReference type="EMBL" id="AP012032">
    <property type="protein sequence ID" value="BAK12307.1"/>
    <property type="molecule type" value="Genomic_DNA"/>
</dbReference>
<dbReference type="PROSITE" id="PS50850">
    <property type="entry name" value="MFS"/>
    <property type="match status" value="1"/>
</dbReference>
<evidence type="ECO:0000256" key="5">
    <source>
        <dbReference type="ARBA" id="ARBA00023136"/>
    </source>
</evidence>
<reference evidence="9" key="1">
    <citation type="journal article" date="2012" name="Appl. Microbiol. Biotechnol.">
        <title>The complete genome sequence of Pantoea ananatis AJ13355, an organism with great biotechnological potential.</title>
        <authorList>
            <person name="Hara Y."/>
            <person name="Kadotani N."/>
            <person name="Izui H."/>
            <person name="Katashkina J.I."/>
            <person name="Kuvaeva T.M."/>
            <person name="Andreeva I.G."/>
            <person name="Golubeva L.I."/>
            <person name="Malko D.B."/>
            <person name="Makeev V.J."/>
            <person name="Mashko S.V."/>
            <person name="Kozlov Y.I."/>
        </authorList>
    </citation>
    <scope>NUCLEOTIDE SEQUENCE [LARGE SCALE GENOMIC DNA]</scope>
    <source>
        <strain evidence="9">AJ13355</strain>
    </source>
</reference>
<evidence type="ECO:0000256" key="6">
    <source>
        <dbReference type="SAM" id="Phobius"/>
    </source>
</evidence>
<feature type="domain" description="Major facilitator superfamily (MFS) profile" evidence="7">
    <location>
        <begin position="26"/>
        <end position="432"/>
    </location>
</feature>
<feature type="transmembrane region" description="Helical" evidence="6">
    <location>
        <begin position="252"/>
        <end position="273"/>
    </location>
</feature>
<dbReference type="RefSeq" id="WP_014594373.1">
    <property type="nucleotide sequence ID" value="NC_017531.2"/>
</dbReference>
<dbReference type="InterPro" id="IPR011701">
    <property type="entry name" value="MFS"/>
</dbReference>
<evidence type="ECO:0000256" key="4">
    <source>
        <dbReference type="ARBA" id="ARBA00022989"/>
    </source>
</evidence>
<keyword evidence="5 6" id="KW-0472">Membrane</keyword>
<gene>
    <name evidence="8" type="primary">ttuB</name>
    <name evidence="8" type="ordered locus">PAJ_2227</name>
</gene>
<evidence type="ECO:0000313" key="8">
    <source>
        <dbReference type="EMBL" id="BAK12307.1"/>
    </source>
</evidence>
<sequence length="446" mass="48042">MSDKMPNGALTSDIEQQTVKRVIRRILPFLIVCYLIAIIDRGNIGMAALQMNEDLGLSKAVFGLASSLFFVGYFLFEVPSNLAMQKIGAKIWISRIMVTWGIVSVCTAFVSSAEMLYFLRFLLGAAEAGFFPGVILYLTYWIPGKYRARVIATFMVAIPAANFIGSPISGAILSLDGWFGLRGWHWLFILEGIPAVLLGVAAFFLLSNRPENATWLTEDQRNWLSTTLAEENAKRKVIGHISLWQLLRHKHIWLMALIYAGASAAGSTLSVWSPQLLKSFGLDNFTTGLVNAIPYGLASVLMIVWGRSSDRTGERRWHTALTLFLIAGGLLSAFLTQSLAGSVVILSLVLIGAYSMKGPFWALASGWMSSTTAAAGLAAIGAMANLIGGGLMVNVYGIINEQTGSHALAMVPLAVLCAAGGIAVLIMGRKSAAKIEVDQSLSPASK</sequence>
<proteinExistence type="predicted"/>
<keyword evidence="2" id="KW-0813">Transport</keyword>
<accession>A0A0H3L372</accession>
<comment type="subcellular location">
    <subcellularLocation>
        <location evidence="1">Membrane</location>
        <topology evidence="1">Multi-pass membrane protein</topology>
    </subcellularLocation>
</comment>
<feature type="transmembrane region" description="Helical" evidence="6">
    <location>
        <begin position="375"/>
        <end position="399"/>
    </location>
</feature>
<dbReference type="SUPFAM" id="SSF103473">
    <property type="entry name" value="MFS general substrate transporter"/>
    <property type="match status" value="1"/>
</dbReference>
<feature type="transmembrane region" description="Helical" evidence="6">
    <location>
        <begin position="317"/>
        <end position="335"/>
    </location>
</feature>
<feature type="transmembrane region" description="Helical" evidence="6">
    <location>
        <begin position="92"/>
        <end position="111"/>
    </location>
</feature>
<dbReference type="Pfam" id="PF07690">
    <property type="entry name" value="MFS_1"/>
    <property type="match status" value="1"/>
</dbReference>
<feature type="transmembrane region" description="Helical" evidence="6">
    <location>
        <begin position="117"/>
        <end position="138"/>
    </location>
</feature>
<feature type="transmembrane region" description="Helical" evidence="6">
    <location>
        <begin position="341"/>
        <end position="363"/>
    </location>
</feature>
<dbReference type="CDD" id="cd17319">
    <property type="entry name" value="MFS_ExuT_GudP_like"/>
    <property type="match status" value="1"/>
</dbReference>
<dbReference type="PANTHER" id="PTHR43791">
    <property type="entry name" value="PERMEASE-RELATED"/>
    <property type="match status" value="1"/>
</dbReference>
<feature type="transmembrane region" description="Helical" evidence="6">
    <location>
        <begin position="285"/>
        <end position="305"/>
    </location>
</feature>
<dbReference type="eggNOG" id="COG2271">
    <property type="taxonomic scope" value="Bacteria"/>
</dbReference>
<name>A0A0H3L372_PANAA</name>
<dbReference type="FunFam" id="1.20.1250.20:FF:000018">
    <property type="entry name" value="MFS transporter permease"/>
    <property type="match status" value="1"/>
</dbReference>
<dbReference type="AlphaFoldDB" id="A0A0H3L372"/>
<dbReference type="PANTHER" id="PTHR43791:SF36">
    <property type="entry name" value="TRANSPORTER, PUTATIVE (AFU_ORTHOLOGUE AFUA_6G08340)-RELATED"/>
    <property type="match status" value="1"/>
</dbReference>
<dbReference type="Proteomes" id="UP000006690">
    <property type="component" value="Chromosome"/>
</dbReference>
<keyword evidence="4 6" id="KW-1133">Transmembrane helix</keyword>
<dbReference type="KEGG" id="paj:PAJ_2227"/>